<protein>
    <recommendedName>
        <fullName evidence="3">Helix-turn-helix domain-containing protein</fullName>
    </recommendedName>
</protein>
<evidence type="ECO:0000313" key="2">
    <source>
        <dbReference type="Proteomes" id="UP000198850"/>
    </source>
</evidence>
<evidence type="ECO:0000313" key="1">
    <source>
        <dbReference type="EMBL" id="SDZ80920.1"/>
    </source>
</evidence>
<sequence length="90" mass="10793">MKTTIAQKMDKVLEAVLKLDASERHRREMIDIWNKKVLTNADFALLFQIDVRSCYRWRKQKHIVYMKVCGKIYYSWEAVIALMEAKKIIE</sequence>
<dbReference type="Proteomes" id="UP000198850">
    <property type="component" value="Unassembled WGS sequence"/>
</dbReference>
<dbReference type="AlphaFoldDB" id="A0A1H3W1S0"/>
<accession>A0A1H3W1S0</accession>
<dbReference type="OrthoDB" id="1524679at2"/>
<dbReference type="RefSeq" id="WP_090554111.1">
    <property type="nucleotide sequence ID" value="NZ_FNRA01000001.1"/>
</dbReference>
<dbReference type="InterPro" id="IPR009061">
    <property type="entry name" value="DNA-bd_dom_put_sf"/>
</dbReference>
<dbReference type="STRING" id="425514.SAMN05443550_10157"/>
<evidence type="ECO:0008006" key="3">
    <source>
        <dbReference type="Google" id="ProtNLM"/>
    </source>
</evidence>
<gene>
    <name evidence="1" type="ORF">SAMN05443550_10157</name>
</gene>
<dbReference type="SUPFAM" id="SSF46955">
    <property type="entry name" value="Putative DNA-binding domain"/>
    <property type="match status" value="1"/>
</dbReference>
<dbReference type="EMBL" id="FNRA01000001">
    <property type="protein sequence ID" value="SDZ80920.1"/>
    <property type="molecule type" value="Genomic_DNA"/>
</dbReference>
<organism evidence="1 2">
    <name type="scientific">Pedobacter hartonius</name>
    <dbReference type="NCBI Taxonomy" id="425514"/>
    <lineage>
        <taxon>Bacteria</taxon>
        <taxon>Pseudomonadati</taxon>
        <taxon>Bacteroidota</taxon>
        <taxon>Sphingobacteriia</taxon>
        <taxon>Sphingobacteriales</taxon>
        <taxon>Sphingobacteriaceae</taxon>
        <taxon>Pedobacter</taxon>
    </lineage>
</organism>
<reference evidence="1 2" key="1">
    <citation type="submission" date="2016-10" db="EMBL/GenBank/DDBJ databases">
        <authorList>
            <person name="de Groot N.N."/>
        </authorList>
    </citation>
    <scope>NUCLEOTIDE SEQUENCE [LARGE SCALE GENOMIC DNA]</scope>
    <source>
        <strain evidence="1 2">DSM 19033</strain>
    </source>
</reference>
<proteinExistence type="predicted"/>
<keyword evidence="2" id="KW-1185">Reference proteome</keyword>
<name>A0A1H3W1S0_9SPHI</name>